<proteinExistence type="predicted"/>
<feature type="domain" description="NACHT" evidence="3">
    <location>
        <begin position="234"/>
        <end position="381"/>
    </location>
</feature>
<feature type="compositionally biased region" description="Polar residues" evidence="2">
    <location>
        <begin position="124"/>
        <end position="135"/>
    </location>
</feature>
<evidence type="ECO:0000256" key="1">
    <source>
        <dbReference type="ARBA" id="ARBA00022737"/>
    </source>
</evidence>
<dbReference type="InterPro" id="IPR007111">
    <property type="entry name" value="NACHT_NTPase"/>
</dbReference>
<dbReference type="Pfam" id="PF24883">
    <property type="entry name" value="NPHP3_N"/>
    <property type="match status" value="1"/>
</dbReference>
<evidence type="ECO:0000256" key="2">
    <source>
        <dbReference type="SAM" id="MobiDB-lite"/>
    </source>
</evidence>
<dbReference type="Proteomes" id="UP000629468">
    <property type="component" value="Unassembled WGS sequence"/>
</dbReference>
<comment type="caution">
    <text evidence="4">The sequence shown here is derived from an EMBL/GenBank/DDBJ whole genome shotgun (WGS) entry which is preliminary data.</text>
</comment>
<dbReference type="Gene3D" id="3.40.50.300">
    <property type="entry name" value="P-loop containing nucleotide triphosphate hydrolases"/>
    <property type="match status" value="1"/>
</dbReference>
<name>A0A8H7C4Q1_AGABI</name>
<keyword evidence="1" id="KW-0677">Repeat</keyword>
<feature type="region of interest" description="Disordered" evidence="2">
    <location>
        <begin position="1"/>
        <end position="55"/>
    </location>
</feature>
<dbReference type="PANTHER" id="PTHR10039:SF16">
    <property type="entry name" value="GPI INOSITOL-DEACYLASE"/>
    <property type="match status" value="1"/>
</dbReference>
<sequence>MPKRSLHIPQFLRFGRPRSPKLPDSSKAIGVSSSSRLSSELGTSQKAQGDPDVATPCISSDIASQLTDNSQPVTVLVKSDSPQSFDPHGLVASLPIHPALFSQTTESGPPQHQDLLVIPRRSPATASQSSLLSQEPTPPPHQQLQDGNPNPPYVQNIHESRNVSVQGDGNYVNYMNTVINSSNQFMEKLLEKTIPGAAFDSSARNPPPRCHPGTRLAILARCLEFIANAIDERKMRWVVGAAGVGKSAIMQSVAESPLPSVSERASIFFSINERNDGTKAIITLAFQLAAKCEPYRQLIEHEITRDPSLLQSSLSAQFRKFLIRPFLPHSPLNSIGRVLIIIDGLDECDKSDTQRELLQLIYDACSAYPSSPIVWMIASRPEPHIISFLAQDHVTAVYEKEEILVDSDGAREDVERYLRDELTRIQKEFLLNRRSQWPPEQDFWKLANASGGLFVFADTAIKYIGDRTFGNPMLQLNDVLKVIDAHPLPDVSQDEHPMARLDALYAQILSKIPKRVMGNARKILLALAWDSMMEEYYPWKENFVVFCNWLGMTCDEAYAAIRHLSAVLDAPPRDDAHKKKLRSFHKSFVDYISDFTRSGFSSDIKHEAYLLEIQYAFRILEQAPDGIDFGYVDYIIHDTPMPSSMTVLARGPGTGSNISLAWPVDEELDWNDNGTRLQMYKLAISNVMEGFKQGEPAFCTEFCIRLLLSRFDSYNFSLFPYRELRDLMFETSRRHELMDKGILKQVPVKVLDFVNITSHVRMQFRRPTATATNPSHPWKRSCTHKRAGDWAEGKGEDWTTEFETGGPIAPPCRTCCIRLKRQLEVCKSRSPDHPTTILFTSTGTSFIELQFVDPDDGVSEWTYWIVYKILKQEQSKLGSTV</sequence>
<evidence type="ECO:0000259" key="3">
    <source>
        <dbReference type="PROSITE" id="PS50837"/>
    </source>
</evidence>
<reference evidence="4 5" key="1">
    <citation type="journal article" name="Sci. Rep.">
        <title>Telomere-to-telomere assembled and centromere annotated genomes of the two main subspecies of the button mushroom Agaricus bisporus reveal especially polymorphic chromosome ends.</title>
        <authorList>
            <person name="Sonnenberg A.S.M."/>
            <person name="Sedaghat-Telgerd N."/>
            <person name="Lavrijssen B."/>
            <person name="Ohm R.A."/>
            <person name="Hendrickx P.M."/>
            <person name="Scholtmeijer K."/>
            <person name="Baars J.J.P."/>
            <person name="van Peer A."/>
        </authorList>
    </citation>
    <scope>NUCLEOTIDE SEQUENCE [LARGE SCALE GENOMIC DNA]</scope>
    <source>
        <strain evidence="4 5">H119_p4</strain>
    </source>
</reference>
<dbReference type="PANTHER" id="PTHR10039">
    <property type="entry name" value="AMELOGENIN"/>
    <property type="match status" value="1"/>
</dbReference>
<feature type="region of interest" description="Disordered" evidence="2">
    <location>
        <begin position="122"/>
        <end position="156"/>
    </location>
</feature>
<dbReference type="InterPro" id="IPR056884">
    <property type="entry name" value="NPHP3-like_N"/>
</dbReference>
<gene>
    <name evidence="4" type="ORF">Agabi119p4_9995</name>
</gene>
<organism evidence="4 5">
    <name type="scientific">Agaricus bisporus var. burnettii</name>
    <dbReference type="NCBI Taxonomy" id="192524"/>
    <lineage>
        <taxon>Eukaryota</taxon>
        <taxon>Fungi</taxon>
        <taxon>Dikarya</taxon>
        <taxon>Basidiomycota</taxon>
        <taxon>Agaricomycotina</taxon>
        <taxon>Agaricomycetes</taxon>
        <taxon>Agaricomycetidae</taxon>
        <taxon>Agaricales</taxon>
        <taxon>Agaricineae</taxon>
        <taxon>Agaricaceae</taxon>
        <taxon>Agaricus</taxon>
    </lineage>
</organism>
<evidence type="ECO:0000313" key="5">
    <source>
        <dbReference type="Proteomes" id="UP000629468"/>
    </source>
</evidence>
<dbReference type="PROSITE" id="PS50837">
    <property type="entry name" value="NACHT"/>
    <property type="match status" value="1"/>
</dbReference>
<dbReference type="AlphaFoldDB" id="A0A8H7C4Q1"/>
<dbReference type="SUPFAM" id="SSF52540">
    <property type="entry name" value="P-loop containing nucleoside triphosphate hydrolases"/>
    <property type="match status" value="1"/>
</dbReference>
<accession>A0A8H7C4Q1</accession>
<evidence type="ECO:0000313" key="4">
    <source>
        <dbReference type="EMBL" id="KAF7762003.1"/>
    </source>
</evidence>
<dbReference type="InterPro" id="IPR027417">
    <property type="entry name" value="P-loop_NTPase"/>
</dbReference>
<protein>
    <recommendedName>
        <fullName evidence="3">NACHT domain-containing protein</fullName>
    </recommendedName>
</protein>
<dbReference type="EMBL" id="JABXXO010000013">
    <property type="protein sequence ID" value="KAF7762003.1"/>
    <property type="molecule type" value="Genomic_DNA"/>
</dbReference>